<comment type="caution">
    <text evidence="1">The sequence shown here is derived from an EMBL/GenBank/DDBJ whole genome shotgun (WGS) entry which is preliminary data.</text>
</comment>
<name>A0A4Y2C358_ARAVE</name>
<keyword evidence="2" id="KW-1185">Reference proteome</keyword>
<dbReference type="EMBL" id="BGPR01000140">
    <property type="protein sequence ID" value="GBL98533.1"/>
    <property type="molecule type" value="Genomic_DNA"/>
</dbReference>
<protein>
    <submittedName>
        <fullName evidence="1">Uncharacterized protein</fullName>
    </submittedName>
</protein>
<accession>A0A4Y2C358</accession>
<reference evidence="1 2" key="1">
    <citation type="journal article" date="2019" name="Sci. Rep.">
        <title>Orb-weaving spider Araneus ventricosus genome elucidates the spidroin gene catalogue.</title>
        <authorList>
            <person name="Kono N."/>
            <person name="Nakamura H."/>
            <person name="Ohtoshi R."/>
            <person name="Moran D.A.P."/>
            <person name="Shinohara A."/>
            <person name="Yoshida Y."/>
            <person name="Fujiwara M."/>
            <person name="Mori M."/>
            <person name="Tomita M."/>
            <person name="Arakawa K."/>
        </authorList>
    </citation>
    <scope>NUCLEOTIDE SEQUENCE [LARGE SCALE GENOMIC DNA]</scope>
</reference>
<evidence type="ECO:0000313" key="2">
    <source>
        <dbReference type="Proteomes" id="UP000499080"/>
    </source>
</evidence>
<dbReference type="Proteomes" id="UP000499080">
    <property type="component" value="Unassembled WGS sequence"/>
</dbReference>
<proteinExistence type="predicted"/>
<organism evidence="1 2">
    <name type="scientific">Araneus ventricosus</name>
    <name type="common">Orbweaver spider</name>
    <name type="synonym">Epeira ventricosa</name>
    <dbReference type="NCBI Taxonomy" id="182803"/>
    <lineage>
        <taxon>Eukaryota</taxon>
        <taxon>Metazoa</taxon>
        <taxon>Ecdysozoa</taxon>
        <taxon>Arthropoda</taxon>
        <taxon>Chelicerata</taxon>
        <taxon>Arachnida</taxon>
        <taxon>Araneae</taxon>
        <taxon>Araneomorphae</taxon>
        <taxon>Entelegynae</taxon>
        <taxon>Araneoidea</taxon>
        <taxon>Araneidae</taxon>
        <taxon>Araneus</taxon>
    </lineage>
</organism>
<gene>
    <name evidence="1" type="ORF">AVEN_111645_1</name>
</gene>
<evidence type="ECO:0000313" key="1">
    <source>
        <dbReference type="EMBL" id="GBL98533.1"/>
    </source>
</evidence>
<sequence length="114" mass="13070">MTGCQACFFQRSAAYTGLLHVKYNRIKRRPLSGVVLNFAEWMPIPVSSANPTTTQDDANLSLITLNACFNAMRRLFWSRSSNFEPWPDDTSVIYSFSMFPGDTSRRMFGCRRQI</sequence>
<dbReference type="AlphaFoldDB" id="A0A4Y2C358"/>